<organism evidence="7 8">
    <name type="scientific">Thermoleptolyngbya sichuanensis A183</name>
    <dbReference type="NCBI Taxonomy" id="2737172"/>
    <lineage>
        <taxon>Bacteria</taxon>
        <taxon>Bacillati</taxon>
        <taxon>Cyanobacteriota</taxon>
        <taxon>Cyanophyceae</taxon>
        <taxon>Oculatellales</taxon>
        <taxon>Oculatellaceae</taxon>
        <taxon>Thermoleptolyngbya</taxon>
        <taxon>Thermoleptolyngbya sichuanensis</taxon>
    </lineage>
</organism>
<name>A0A6M8BA80_9CYAN</name>
<feature type="domain" description="N-acetylmuramoyl-L-alanine amidase" evidence="6">
    <location>
        <begin position="93"/>
        <end position="218"/>
    </location>
</feature>
<evidence type="ECO:0000313" key="7">
    <source>
        <dbReference type="EMBL" id="QKD83924.1"/>
    </source>
</evidence>
<keyword evidence="3" id="KW-0378">Hydrolase</keyword>
<evidence type="ECO:0000256" key="5">
    <source>
        <dbReference type="SAM" id="MobiDB-lite"/>
    </source>
</evidence>
<dbReference type="RefSeq" id="WP_172358002.1">
    <property type="nucleotide sequence ID" value="NZ_CP053661.1"/>
</dbReference>
<dbReference type="InterPro" id="IPR002502">
    <property type="entry name" value="Amidase_domain"/>
</dbReference>
<feature type="region of interest" description="Disordered" evidence="5">
    <location>
        <begin position="60"/>
        <end position="83"/>
    </location>
</feature>
<dbReference type="EC" id="3.5.1.28" evidence="2"/>
<keyword evidence="4" id="KW-0961">Cell wall biogenesis/degradation</keyword>
<dbReference type="GO" id="GO:0071555">
    <property type="term" value="P:cell wall organization"/>
    <property type="evidence" value="ECO:0007669"/>
    <property type="project" value="UniProtKB-KW"/>
</dbReference>
<evidence type="ECO:0000256" key="4">
    <source>
        <dbReference type="ARBA" id="ARBA00023316"/>
    </source>
</evidence>
<accession>A0A6M8BA80</accession>
<dbReference type="GO" id="GO:0008745">
    <property type="term" value="F:N-acetylmuramoyl-L-alanine amidase activity"/>
    <property type="evidence" value="ECO:0007669"/>
    <property type="project" value="UniProtKB-EC"/>
</dbReference>
<dbReference type="Proteomes" id="UP000505210">
    <property type="component" value="Chromosome"/>
</dbReference>
<proteinExistence type="predicted"/>
<reference evidence="7 8" key="1">
    <citation type="submission" date="2020-05" db="EMBL/GenBank/DDBJ databases">
        <title>Complete genome sequence of of a novel Thermoleptolyngbya strain isolated from hot springs of Ganzi, Sichuan China.</title>
        <authorList>
            <person name="Tang J."/>
            <person name="Daroch M."/>
            <person name="Li L."/>
            <person name="Waleron K."/>
            <person name="Waleron M."/>
            <person name="Waleron M."/>
        </authorList>
    </citation>
    <scope>NUCLEOTIDE SEQUENCE [LARGE SCALE GENOMIC DNA]</scope>
    <source>
        <strain evidence="7 8">PKUAC-SCTA183</strain>
    </source>
</reference>
<evidence type="ECO:0000256" key="2">
    <source>
        <dbReference type="ARBA" id="ARBA00011901"/>
    </source>
</evidence>
<dbReference type="Gene3D" id="3.40.80.10">
    <property type="entry name" value="Peptidoglycan recognition protein-like"/>
    <property type="match status" value="1"/>
</dbReference>
<dbReference type="Pfam" id="PF01510">
    <property type="entry name" value="Amidase_2"/>
    <property type="match status" value="1"/>
</dbReference>
<comment type="catalytic activity">
    <reaction evidence="1">
        <text>Hydrolyzes the link between N-acetylmuramoyl residues and L-amino acid residues in certain cell-wall glycopeptides.</text>
        <dbReference type="EC" id="3.5.1.28"/>
    </reaction>
</comment>
<dbReference type="SMART" id="SM00644">
    <property type="entry name" value="Ami_2"/>
    <property type="match status" value="1"/>
</dbReference>
<dbReference type="SUPFAM" id="SSF55846">
    <property type="entry name" value="N-acetylmuramoyl-L-alanine amidase-like"/>
    <property type="match status" value="1"/>
</dbReference>
<evidence type="ECO:0000256" key="1">
    <source>
        <dbReference type="ARBA" id="ARBA00001561"/>
    </source>
</evidence>
<evidence type="ECO:0000259" key="6">
    <source>
        <dbReference type="SMART" id="SM00644"/>
    </source>
</evidence>
<dbReference type="InterPro" id="IPR051206">
    <property type="entry name" value="NAMLAA_amidase_2"/>
</dbReference>
<dbReference type="KEGG" id="theu:HPC62_18530"/>
<dbReference type="PANTHER" id="PTHR30417:SF1">
    <property type="entry name" value="N-ACETYLMURAMOYL-L-ALANINE AMIDASE AMID"/>
    <property type="match status" value="1"/>
</dbReference>
<protein>
    <recommendedName>
        <fullName evidence="2">N-acetylmuramoyl-L-alanine amidase</fullName>
        <ecNumber evidence="2">3.5.1.28</ecNumber>
    </recommendedName>
</protein>
<dbReference type="GO" id="GO:0009253">
    <property type="term" value="P:peptidoglycan catabolic process"/>
    <property type="evidence" value="ECO:0007669"/>
    <property type="project" value="InterPro"/>
</dbReference>
<keyword evidence="8" id="KW-1185">Reference proteome</keyword>
<dbReference type="AlphaFoldDB" id="A0A6M8BA80"/>
<dbReference type="GO" id="GO:0009254">
    <property type="term" value="P:peptidoglycan turnover"/>
    <property type="evidence" value="ECO:0007669"/>
    <property type="project" value="TreeGrafter"/>
</dbReference>
<gene>
    <name evidence="7" type="ORF">HPC62_18530</name>
</gene>
<evidence type="ECO:0000256" key="3">
    <source>
        <dbReference type="ARBA" id="ARBA00022801"/>
    </source>
</evidence>
<dbReference type="EMBL" id="CP053661">
    <property type="protein sequence ID" value="QKD83924.1"/>
    <property type="molecule type" value="Genomic_DNA"/>
</dbReference>
<sequence>MATWIKETDSAIYLMEGGYYLERIFKKPRANGEKELNIRPMHEWFKRADAPGGMVVAVGVPGPEPQPKPGTGHEGGGSGGMPKPQVTFIPAHPSNYRARREGFKINTIVFHNTVAPVQSAINTFQSSTSQVSAHYIIDRSGEIIQMVQDDYCAFHAGNKDVNDRSIGVEHEATPAQKGFTPAQEKSSITLIRFLLDAYGIPKANLVTHRSVRATQCPSLIFGTDSEFQQWVMRNF</sequence>
<dbReference type="InterPro" id="IPR036505">
    <property type="entry name" value="Amidase/PGRP_sf"/>
</dbReference>
<dbReference type="PANTHER" id="PTHR30417">
    <property type="entry name" value="N-ACETYLMURAMOYL-L-ALANINE AMIDASE AMID"/>
    <property type="match status" value="1"/>
</dbReference>
<evidence type="ECO:0000313" key="8">
    <source>
        <dbReference type="Proteomes" id="UP000505210"/>
    </source>
</evidence>
<dbReference type="CDD" id="cd06583">
    <property type="entry name" value="PGRP"/>
    <property type="match status" value="1"/>
</dbReference>